<dbReference type="InterPro" id="IPR052022">
    <property type="entry name" value="26kDa_periplasmic_antigen"/>
</dbReference>
<protein>
    <submittedName>
        <fullName evidence="1">DUF541 domain-containing protein</fullName>
    </submittedName>
</protein>
<organism evidence="1 2">
    <name type="scientific">Microbacterium wangchenii</name>
    <dbReference type="NCBI Taxonomy" id="2541726"/>
    <lineage>
        <taxon>Bacteria</taxon>
        <taxon>Bacillati</taxon>
        <taxon>Actinomycetota</taxon>
        <taxon>Actinomycetes</taxon>
        <taxon>Micrococcales</taxon>
        <taxon>Microbacteriaceae</taxon>
        <taxon>Microbacterium</taxon>
    </lineage>
</organism>
<dbReference type="PANTHER" id="PTHR34387">
    <property type="entry name" value="SLR1258 PROTEIN"/>
    <property type="match status" value="1"/>
</dbReference>
<evidence type="ECO:0000313" key="2">
    <source>
        <dbReference type="Proteomes" id="UP000295748"/>
    </source>
</evidence>
<dbReference type="PANTHER" id="PTHR34387:SF2">
    <property type="entry name" value="SLR1258 PROTEIN"/>
    <property type="match status" value="1"/>
</dbReference>
<name>A0ABX5SSM5_9MICO</name>
<accession>A0ABX5SSM5</accession>
<evidence type="ECO:0000313" key="1">
    <source>
        <dbReference type="EMBL" id="QBR89168.1"/>
    </source>
</evidence>
<reference evidence="1 2" key="1">
    <citation type="submission" date="2019-03" db="EMBL/GenBank/DDBJ databases">
        <authorList>
            <person name="Dong K."/>
        </authorList>
    </citation>
    <scope>NUCLEOTIDE SEQUENCE [LARGE SCALE GENOMIC DNA]</scope>
    <source>
        <strain evidence="2">dk512</strain>
    </source>
</reference>
<dbReference type="RefSeq" id="WP_135067400.1">
    <property type="nucleotide sequence ID" value="NZ_CP038266.1"/>
</dbReference>
<proteinExistence type="predicted"/>
<dbReference type="EMBL" id="CP038266">
    <property type="protein sequence ID" value="QBR89168.1"/>
    <property type="molecule type" value="Genomic_DNA"/>
</dbReference>
<dbReference type="InterPro" id="IPR007497">
    <property type="entry name" value="SIMPL/DUF541"/>
</dbReference>
<dbReference type="Gene3D" id="3.30.70.2970">
    <property type="entry name" value="Protein of unknown function (DUF541), domain 2"/>
    <property type="match status" value="1"/>
</dbReference>
<keyword evidence="2" id="KW-1185">Reference proteome</keyword>
<dbReference type="Pfam" id="PF04402">
    <property type="entry name" value="SIMPL"/>
    <property type="match status" value="1"/>
</dbReference>
<dbReference type="Gene3D" id="3.30.110.170">
    <property type="entry name" value="Protein of unknown function (DUF541), domain 1"/>
    <property type="match status" value="1"/>
</dbReference>
<sequence length="217" mass="23505">MSEVIVTVRGEQERRVTPEHAVVQLAVRADGPERGPVIERVTALAEPLRDDLVAHQRSGEVVEWSSGRVSVWSERPWNTEGRQLPPVHHASIDVTATFRDFVALSWWIGEVAETDAVQVTDVRWDLSPATRAEVEREVAAEAVQVAVERARAYAGALGLESVSPLEMADAGLLLPHPDRGGPQMMRAMAAESSGPGVALQPADIVVSAAVEARFLAR</sequence>
<gene>
    <name evidence="1" type="ORF">E4K62_11020</name>
</gene>
<dbReference type="Proteomes" id="UP000295748">
    <property type="component" value="Chromosome"/>
</dbReference>